<reference evidence="2 3" key="1">
    <citation type="journal article" date="2023" name="Arcadia Sci">
        <title>De novo assembly of a long-read Amblyomma americanum tick genome.</title>
        <authorList>
            <person name="Chou S."/>
            <person name="Poskanzer K.E."/>
            <person name="Rollins M."/>
            <person name="Thuy-Boun P.S."/>
        </authorList>
    </citation>
    <scope>NUCLEOTIDE SEQUENCE [LARGE SCALE GENOMIC DNA]</scope>
    <source>
        <strain evidence="2">F_SG_1</strain>
        <tissue evidence="2">Salivary glands</tissue>
    </source>
</reference>
<dbReference type="EMBL" id="JARKHS020033831">
    <property type="protein sequence ID" value="KAK8758678.1"/>
    <property type="molecule type" value="Genomic_DNA"/>
</dbReference>
<feature type="region of interest" description="Disordered" evidence="1">
    <location>
        <begin position="1"/>
        <end position="20"/>
    </location>
</feature>
<proteinExistence type="predicted"/>
<comment type="caution">
    <text evidence="2">The sequence shown here is derived from an EMBL/GenBank/DDBJ whole genome shotgun (WGS) entry which is preliminary data.</text>
</comment>
<feature type="region of interest" description="Disordered" evidence="1">
    <location>
        <begin position="129"/>
        <end position="185"/>
    </location>
</feature>
<keyword evidence="3" id="KW-1185">Reference proteome</keyword>
<protein>
    <submittedName>
        <fullName evidence="2">Uncharacterized protein</fullName>
    </submittedName>
</protein>
<evidence type="ECO:0000256" key="1">
    <source>
        <dbReference type="SAM" id="MobiDB-lite"/>
    </source>
</evidence>
<feature type="region of interest" description="Disordered" evidence="1">
    <location>
        <begin position="28"/>
        <end position="102"/>
    </location>
</feature>
<dbReference type="Proteomes" id="UP001321473">
    <property type="component" value="Unassembled WGS sequence"/>
</dbReference>
<sequence>MSTPEFIIDAPSPKNGLPVTRLKNSMEHQISKLPLKPSVHISQDDEEEESKDDAILPPTRKVSRQTTQVALRERTVKPRRSPAEETASEMIENSQENSDFAAESVPADSVVLAPDIAEKLISLLSRRENLASGTTSLDAQNSKSELKGRPSVQGVKLCPTCRASDKSQDNATGSEQVIEDSSDED</sequence>
<organism evidence="2 3">
    <name type="scientific">Amblyomma americanum</name>
    <name type="common">Lone star tick</name>
    <dbReference type="NCBI Taxonomy" id="6943"/>
    <lineage>
        <taxon>Eukaryota</taxon>
        <taxon>Metazoa</taxon>
        <taxon>Ecdysozoa</taxon>
        <taxon>Arthropoda</taxon>
        <taxon>Chelicerata</taxon>
        <taxon>Arachnida</taxon>
        <taxon>Acari</taxon>
        <taxon>Parasitiformes</taxon>
        <taxon>Ixodida</taxon>
        <taxon>Ixodoidea</taxon>
        <taxon>Ixodidae</taxon>
        <taxon>Amblyomminae</taxon>
        <taxon>Amblyomma</taxon>
    </lineage>
</organism>
<evidence type="ECO:0000313" key="2">
    <source>
        <dbReference type="EMBL" id="KAK8758678.1"/>
    </source>
</evidence>
<dbReference type="AlphaFoldDB" id="A0AAQ4D888"/>
<accession>A0AAQ4D888</accession>
<gene>
    <name evidence="2" type="ORF">V5799_003690</name>
</gene>
<evidence type="ECO:0000313" key="3">
    <source>
        <dbReference type="Proteomes" id="UP001321473"/>
    </source>
</evidence>
<feature type="compositionally biased region" description="Polar residues" evidence="1">
    <location>
        <begin position="131"/>
        <end position="143"/>
    </location>
</feature>
<name>A0AAQ4D888_AMBAM</name>